<keyword evidence="3" id="KW-0812">Transmembrane</keyword>
<evidence type="ECO:0000313" key="7">
    <source>
        <dbReference type="Proteomes" id="UP000580250"/>
    </source>
</evidence>
<dbReference type="InterPro" id="IPR057475">
    <property type="entry name" value="CUT_C"/>
</dbReference>
<proteinExistence type="predicted"/>
<feature type="domain" description="ZP" evidence="5">
    <location>
        <begin position="1"/>
        <end position="218"/>
    </location>
</feature>
<dbReference type="InterPro" id="IPR001507">
    <property type="entry name" value="ZP_dom"/>
</dbReference>
<keyword evidence="1 4" id="KW-0732">Signal</keyword>
<dbReference type="SMART" id="SM00241">
    <property type="entry name" value="ZP"/>
    <property type="match status" value="1"/>
</dbReference>
<feature type="compositionally biased region" description="Low complexity" evidence="2">
    <location>
        <begin position="232"/>
        <end position="258"/>
    </location>
</feature>
<evidence type="ECO:0000256" key="4">
    <source>
        <dbReference type="SAM" id="SignalP"/>
    </source>
</evidence>
<dbReference type="OrthoDB" id="6139674at2759"/>
<feature type="transmembrane region" description="Helical" evidence="3">
    <location>
        <begin position="502"/>
        <end position="525"/>
    </location>
</feature>
<evidence type="ECO:0000256" key="1">
    <source>
        <dbReference type="ARBA" id="ARBA00022729"/>
    </source>
</evidence>
<dbReference type="EMBL" id="CAJEWN010000175">
    <property type="protein sequence ID" value="CAD2170904.1"/>
    <property type="molecule type" value="Genomic_DNA"/>
</dbReference>
<dbReference type="PROSITE" id="PS51034">
    <property type="entry name" value="ZP_2"/>
    <property type="match status" value="1"/>
</dbReference>
<evidence type="ECO:0000259" key="5">
    <source>
        <dbReference type="PROSITE" id="PS51034"/>
    </source>
</evidence>
<feature type="region of interest" description="Disordered" evidence="2">
    <location>
        <begin position="209"/>
        <end position="331"/>
    </location>
</feature>
<feature type="compositionally biased region" description="Low complexity" evidence="2">
    <location>
        <begin position="211"/>
        <end position="222"/>
    </location>
</feature>
<name>A0A6V7V9C6_MELEN</name>
<organism evidence="6 7">
    <name type="scientific">Meloidogyne enterolobii</name>
    <name type="common">Root-knot nematode worm</name>
    <name type="synonym">Meloidogyne mayaguensis</name>
    <dbReference type="NCBI Taxonomy" id="390850"/>
    <lineage>
        <taxon>Eukaryota</taxon>
        <taxon>Metazoa</taxon>
        <taxon>Ecdysozoa</taxon>
        <taxon>Nematoda</taxon>
        <taxon>Chromadorea</taxon>
        <taxon>Rhabditida</taxon>
        <taxon>Tylenchina</taxon>
        <taxon>Tylenchomorpha</taxon>
        <taxon>Tylenchoidea</taxon>
        <taxon>Meloidogynidae</taxon>
        <taxon>Meloidogyninae</taxon>
        <taxon>Meloidogyne</taxon>
    </lineage>
</organism>
<evidence type="ECO:0000256" key="2">
    <source>
        <dbReference type="SAM" id="MobiDB-lite"/>
    </source>
</evidence>
<feature type="compositionally biased region" description="Low complexity" evidence="2">
    <location>
        <begin position="267"/>
        <end position="285"/>
    </location>
</feature>
<gene>
    <name evidence="6" type="ORF">MENT_LOCUS22335</name>
</gene>
<comment type="caution">
    <text evidence="6">The sequence shown here is derived from an EMBL/GenBank/DDBJ whole genome shotgun (WGS) entry which is preliminary data.</text>
</comment>
<keyword evidence="3" id="KW-1133">Transmembrane helix</keyword>
<dbReference type="PANTHER" id="PTHR22907:SF39">
    <property type="entry name" value="ZP DOMAIN-CONTAINING PROTEIN"/>
    <property type="match status" value="1"/>
</dbReference>
<keyword evidence="3" id="KW-0472">Membrane</keyword>
<feature type="chain" id="PRO_5027883605" description="ZP domain-containing protein" evidence="4">
    <location>
        <begin position="26"/>
        <end position="549"/>
    </location>
</feature>
<feature type="signal peptide" evidence="4">
    <location>
        <begin position="1"/>
        <end position="25"/>
    </location>
</feature>
<evidence type="ECO:0000256" key="3">
    <source>
        <dbReference type="SAM" id="Phobius"/>
    </source>
</evidence>
<accession>A0A6V7V9C6</accession>
<dbReference type="Proteomes" id="UP000580250">
    <property type="component" value="Unassembled WGS sequence"/>
</dbReference>
<protein>
    <recommendedName>
        <fullName evidence="5">ZP domain-containing protein</fullName>
    </recommendedName>
</protein>
<dbReference type="PANTHER" id="PTHR22907">
    <property type="entry name" value="GH04558P"/>
    <property type="match status" value="1"/>
</dbReference>
<sequence>MFKNQQKIIFYFLFILLIINNLINAKYPNEIIDTPIVNCEHESISIKIHPLFVTDSDRSYCAQCVYMEANLVDDLERNIAISEMTPNELDPQFDEASNPHCSYSIRKGTVDGPEVHAAVVGETVFHVWQCSSENVGILVQNCHVEDLQGDKILIIDQNGCGVDQYLFKTPQYSSDLHTAFLQSSVFKFVDKSMTRFRCQLRLCVKNRGRGCSSTTPPTTCPSIEDPLEDSDSPLAPGTGPSSPAPQSSPASGSAAVLGLGEGGGGERYSSPSTTTTTTQKSPNTSWAAADQPVGPPSIRPYGPGRPISALSGTQIVSGKTEQPTNISPYRQKRSLSSFQIINGIGKYLNKRSKRKTNNREEGVQELLDVVGLIRVLDNSDDIQYFVDQNRTSSSTKFLNKNILSKNSERKINNLLQSSTTTTLINNLIPDYDLLLPLNKERKNNESNNNLKLVKINNKNKRRIYSKIERNEFPNNDKLLKSTNIEFKKQNEKLEICLSNSTFWLIIFSLIFLLIIQFSIMTLLAIDRLFRKNGGLFNKKIKKTFLENLN</sequence>
<dbReference type="InterPro" id="IPR051962">
    <property type="entry name" value="Cuticlin"/>
</dbReference>
<dbReference type="AlphaFoldDB" id="A0A6V7V9C6"/>
<evidence type="ECO:0000313" key="6">
    <source>
        <dbReference type="EMBL" id="CAD2170904.1"/>
    </source>
</evidence>
<reference evidence="6 7" key="1">
    <citation type="submission" date="2020-08" db="EMBL/GenBank/DDBJ databases">
        <authorList>
            <person name="Koutsovoulos G."/>
            <person name="Danchin GJ E."/>
        </authorList>
    </citation>
    <scope>NUCLEOTIDE SEQUENCE [LARGE SCALE GENOMIC DNA]</scope>
</reference>
<feature type="compositionally biased region" description="Polar residues" evidence="2">
    <location>
        <begin position="310"/>
        <end position="331"/>
    </location>
</feature>
<dbReference type="Pfam" id="PF25301">
    <property type="entry name" value="CUT_C"/>
    <property type="match status" value="1"/>
</dbReference>